<dbReference type="RefSeq" id="WP_184244357.1">
    <property type="nucleotide sequence ID" value="NZ_JACHLR010000006.1"/>
</dbReference>
<name>A0A7W7NVR5_9SPHN</name>
<sequence length="79" mass="8701">MKPLDTGDFVPALDLAEAYAPEIESGDYVIDSFGQLKFATAASAPSGAALRRRLITPEVLARMDAEQPRKTLLQRLLRR</sequence>
<accession>A0A7W7NVR5</accession>
<gene>
    <name evidence="1" type="ORF">HNO88_001899</name>
</gene>
<dbReference type="AlphaFoldDB" id="A0A7W7NVR5"/>
<proteinExistence type="predicted"/>
<evidence type="ECO:0000313" key="1">
    <source>
        <dbReference type="EMBL" id="MBB4858576.1"/>
    </source>
</evidence>
<comment type="caution">
    <text evidence="1">The sequence shown here is derived from an EMBL/GenBank/DDBJ whole genome shotgun (WGS) entry which is preliminary data.</text>
</comment>
<protein>
    <submittedName>
        <fullName evidence="1">Uncharacterized protein</fullName>
    </submittedName>
</protein>
<keyword evidence="2" id="KW-1185">Reference proteome</keyword>
<dbReference type="Proteomes" id="UP000555448">
    <property type="component" value="Unassembled WGS sequence"/>
</dbReference>
<evidence type="ECO:0000313" key="2">
    <source>
        <dbReference type="Proteomes" id="UP000555448"/>
    </source>
</evidence>
<reference evidence="1 2" key="1">
    <citation type="submission" date="2020-08" db="EMBL/GenBank/DDBJ databases">
        <title>Functional genomics of gut bacteria from endangered species of beetles.</title>
        <authorList>
            <person name="Carlos-Shanley C."/>
        </authorList>
    </citation>
    <scope>NUCLEOTIDE SEQUENCE [LARGE SCALE GENOMIC DNA]</scope>
    <source>
        <strain evidence="1 2">S00245</strain>
    </source>
</reference>
<organism evidence="1 2">
    <name type="scientific">Novosphingobium chloroacetimidivorans</name>
    <dbReference type="NCBI Taxonomy" id="1428314"/>
    <lineage>
        <taxon>Bacteria</taxon>
        <taxon>Pseudomonadati</taxon>
        <taxon>Pseudomonadota</taxon>
        <taxon>Alphaproteobacteria</taxon>
        <taxon>Sphingomonadales</taxon>
        <taxon>Sphingomonadaceae</taxon>
        <taxon>Novosphingobium</taxon>
    </lineage>
</organism>
<dbReference type="EMBL" id="JACHLR010000006">
    <property type="protein sequence ID" value="MBB4858576.1"/>
    <property type="molecule type" value="Genomic_DNA"/>
</dbReference>